<evidence type="ECO:0000256" key="1">
    <source>
        <dbReference type="ARBA" id="ARBA00009353"/>
    </source>
</evidence>
<gene>
    <name evidence="4" type="ORF">ACFSYH_01570</name>
</gene>
<dbReference type="PANTHER" id="PTHR11092">
    <property type="entry name" value="SUGAR NUCLEOTIDE EPIMERASE RELATED"/>
    <property type="match status" value="1"/>
</dbReference>
<organism evidence="4 5">
    <name type="scientific">Populibacterium corticicola</name>
    <dbReference type="NCBI Taxonomy" id="1812826"/>
    <lineage>
        <taxon>Bacteria</taxon>
        <taxon>Bacillati</taxon>
        <taxon>Actinomycetota</taxon>
        <taxon>Actinomycetes</taxon>
        <taxon>Micrococcales</taxon>
        <taxon>Jonesiaceae</taxon>
        <taxon>Populibacterium</taxon>
    </lineage>
</organism>
<protein>
    <submittedName>
        <fullName evidence="4">TIGR01777 family oxidoreductase</fullName>
    </submittedName>
</protein>
<dbReference type="Proteomes" id="UP001597391">
    <property type="component" value="Unassembled WGS sequence"/>
</dbReference>
<feature type="domain" description="NAD-dependent epimerase/dehydratase" evidence="2">
    <location>
        <begin position="7"/>
        <end position="221"/>
    </location>
</feature>
<accession>A0ABW5XC39</accession>
<dbReference type="Pfam" id="PF08338">
    <property type="entry name" value="DUF1731"/>
    <property type="match status" value="1"/>
</dbReference>
<dbReference type="RefSeq" id="WP_377464702.1">
    <property type="nucleotide sequence ID" value="NZ_JBHUOP010000001.1"/>
</dbReference>
<dbReference type="Pfam" id="PF01370">
    <property type="entry name" value="Epimerase"/>
    <property type="match status" value="1"/>
</dbReference>
<dbReference type="NCBIfam" id="TIGR01777">
    <property type="entry name" value="yfcH"/>
    <property type="match status" value="1"/>
</dbReference>
<dbReference type="PANTHER" id="PTHR11092:SF0">
    <property type="entry name" value="EPIMERASE FAMILY PROTEIN SDR39U1"/>
    <property type="match status" value="1"/>
</dbReference>
<comment type="caution">
    <text evidence="4">The sequence shown here is derived from an EMBL/GenBank/DDBJ whole genome shotgun (WGS) entry which is preliminary data.</text>
</comment>
<dbReference type="InterPro" id="IPR010099">
    <property type="entry name" value="SDR39U1"/>
</dbReference>
<evidence type="ECO:0000313" key="4">
    <source>
        <dbReference type="EMBL" id="MFD2839258.1"/>
    </source>
</evidence>
<dbReference type="Gene3D" id="3.40.50.720">
    <property type="entry name" value="NAD(P)-binding Rossmann-like Domain"/>
    <property type="match status" value="1"/>
</dbReference>
<dbReference type="InterPro" id="IPR036291">
    <property type="entry name" value="NAD(P)-bd_dom_sf"/>
</dbReference>
<proteinExistence type="inferred from homology"/>
<dbReference type="InterPro" id="IPR013549">
    <property type="entry name" value="DUF1731"/>
</dbReference>
<reference evidence="5" key="1">
    <citation type="journal article" date="2019" name="Int. J. Syst. Evol. Microbiol.">
        <title>The Global Catalogue of Microorganisms (GCM) 10K type strain sequencing project: providing services to taxonomists for standard genome sequencing and annotation.</title>
        <authorList>
            <consortium name="The Broad Institute Genomics Platform"/>
            <consortium name="The Broad Institute Genome Sequencing Center for Infectious Disease"/>
            <person name="Wu L."/>
            <person name="Ma J."/>
        </authorList>
    </citation>
    <scope>NUCLEOTIDE SEQUENCE [LARGE SCALE GENOMIC DNA]</scope>
    <source>
        <strain evidence="5">KCTC 33576</strain>
    </source>
</reference>
<dbReference type="InterPro" id="IPR001509">
    <property type="entry name" value="Epimerase_deHydtase"/>
</dbReference>
<evidence type="ECO:0000313" key="5">
    <source>
        <dbReference type="Proteomes" id="UP001597391"/>
    </source>
</evidence>
<evidence type="ECO:0000259" key="2">
    <source>
        <dbReference type="Pfam" id="PF01370"/>
    </source>
</evidence>
<evidence type="ECO:0000259" key="3">
    <source>
        <dbReference type="Pfam" id="PF08338"/>
    </source>
</evidence>
<sequence length="305" mass="32371">MPHTPHVVVSGATGLIGSKVVDALLDAGYDVIRLVRSAKTEPNPRVIDSLWDPSAGVIDSTVIDGAYGVINLAGAGIGDRRWDRIVKREILASRVGATTTLVKAITSVPTPPQVLVSGSATGYYGFPDQIVDETSPSGDTFLAGVCTAWERAASGAMTAGTRVAYARTGLVMSPEGGALKKLLLPLKFGVGGPLGSGEQLWSWISLEDEVRALVFLLEHDKAWGPVNLVAPQTVPHRELVAKVAGEIHRPHALKVPAFALRAVVGEFAQEIVNGVHVEPTVLESLGFEYSHPRVDALARWISQQV</sequence>
<feature type="domain" description="DUF1731" evidence="3">
    <location>
        <begin position="255"/>
        <end position="300"/>
    </location>
</feature>
<keyword evidence="5" id="KW-1185">Reference proteome</keyword>
<dbReference type="EMBL" id="JBHUOP010000001">
    <property type="protein sequence ID" value="MFD2839258.1"/>
    <property type="molecule type" value="Genomic_DNA"/>
</dbReference>
<dbReference type="SUPFAM" id="SSF51735">
    <property type="entry name" value="NAD(P)-binding Rossmann-fold domains"/>
    <property type="match status" value="1"/>
</dbReference>
<comment type="similarity">
    <text evidence="1">Belongs to the NAD(P)-dependent epimerase/dehydratase family. SDR39U1 subfamily.</text>
</comment>
<name>A0ABW5XC39_9MICO</name>